<evidence type="ECO:0000313" key="2">
    <source>
        <dbReference type="EMBL" id="KAK8089126.1"/>
    </source>
</evidence>
<dbReference type="RefSeq" id="XP_066672020.1">
    <property type="nucleotide sequence ID" value="XM_066808402.1"/>
</dbReference>
<accession>A0ABR1X148</accession>
<gene>
    <name evidence="2" type="ORF">PG997_004087</name>
</gene>
<dbReference type="GeneID" id="92041462"/>
<feature type="region of interest" description="Disordered" evidence="1">
    <location>
        <begin position="194"/>
        <end position="242"/>
    </location>
</feature>
<sequence>MATYISRVISMRDVDRPRTQPVNANKRYAVACPVMDDDTDSSDADDEYSPDDEFLIIPSGTGSEPEDGCGDVSYTDSGSDLEIIDDYFETMLPLQERELREITCEDGETQAVDPPVLKLNLACHIDVAAEEGPDNDLEHTPFTEEQILLALEESAALRDGTIALQQSNEEDRDNGSDSWSVASSCSSDSWAFETEAAEEEGLTVAKARHSQQAARHTPQLTRSNRPQGRRVAFALRPEVFGE</sequence>
<dbReference type="Proteomes" id="UP001433268">
    <property type="component" value="Unassembled WGS sequence"/>
</dbReference>
<evidence type="ECO:0000256" key="1">
    <source>
        <dbReference type="SAM" id="MobiDB-lite"/>
    </source>
</evidence>
<feature type="compositionally biased region" description="Polar residues" evidence="1">
    <location>
        <begin position="210"/>
        <end position="226"/>
    </location>
</feature>
<reference evidence="2 3" key="1">
    <citation type="submission" date="2023-01" db="EMBL/GenBank/DDBJ databases">
        <title>Analysis of 21 Apiospora genomes using comparative genomics revels a genus with tremendous synthesis potential of carbohydrate active enzymes and secondary metabolites.</title>
        <authorList>
            <person name="Sorensen T."/>
        </authorList>
    </citation>
    <scope>NUCLEOTIDE SEQUENCE [LARGE SCALE GENOMIC DNA]</scope>
    <source>
        <strain evidence="2 3">CBS 114990</strain>
    </source>
</reference>
<organism evidence="2 3">
    <name type="scientific">Apiospora hydei</name>
    <dbReference type="NCBI Taxonomy" id="1337664"/>
    <lineage>
        <taxon>Eukaryota</taxon>
        <taxon>Fungi</taxon>
        <taxon>Dikarya</taxon>
        <taxon>Ascomycota</taxon>
        <taxon>Pezizomycotina</taxon>
        <taxon>Sordariomycetes</taxon>
        <taxon>Xylariomycetidae</taxon>
        <taxon>Amphisphaeriales</taxon>
        <taxon>Apiosporaceae</taxon>
        <taxon>Apiospora</taxon>
    </lineage>
</organism>
<name>A0ABR1X148_9PEZI</name>
<dbReference type="EMBL" id="JAQQWN010000004">
    <property type="protein sequence ID" value="KAK8089126.1"/>
    <property type="molecule type" value="Genomic_DNA"/>
</dbReference>
<protein>
    <submittedName>
        <fullName evidence="2">Uncharacterized protein</fullName>
    </submittedName>
</protein>
<proteinExistence type="predicted"/>
<evidence type="ECO:0000313" key="3">
    <source>
        <dbReference type="Proteomes" id="UP001433268"/>
    </source>
</evidence>
<keyword evidence="3" id="KW-1185">Reference proteome</keyword>
<comment type="caution">
    <text evidence="2">The sequence shown here is derived from an EMBL/GenBank/DDBJ whole genome shotgun (WGS) entry which is preliminary data.</text>
</comment>